<protein>
    <submittedName>
        <fullName evidence="3">DNA-protecting protein DprA</fullName>
    </submittedName>
</protein>
<dbReference type="InterPro" id="IPR057666">
    <property type="entry name" value="DrpA_SLOG"/>
</dbReference>
<dbReference type="NCBIfam" id="TIGR00732">
    <property type="entry name" value="dprA"/>
    <property type="match status" value="1"/>
</dbReference>
<dbReference type="SUPFAM" id="SSF102405">
    <property type="entry name" value="MCP/YpsA-like"/>
    <property type="match status" value="1"/>
</dbReference>
<proteinExistence type="inferred from homology"/>
<feature type="domain" description="Smf/DprA SLOG" evidence="2">
    <location>
        <begin position="79"/>
        <end position="288"/>
    </location>
</feature>
<dbReference type="InterPro" id="IPR003488">
    <property type="entry name" value="DprA"/>
</dbReference>
<gene>
    <name evidence="3" type="primary">dprA</name>
    <name evidence="3" type="ORF">FEZ53_03505</name>
</gene>
<reference evidence="3 4" key="1">
    <citation type="submission" date="2019-05" db="EMBL/GenBank/DDBJ databases">
        <title>The metagenome of a microbial culture collection derived from dairy environment covers the genomic content of the human microbiome.</title>
        <authorList>
            <person name="Roder T."/>
            <person name="Wuthrich D."/>
            <person name="Sattari Z."/>
            <person name="Von Ah U."/>
            <person name="Bar C."/>
            <person name="Ronchi F."/>
            <person name="Macpherson A.J."/>
            <person name="Ganal-Vonarburg S.C."/>
            <person name="Bruggmann R."/>
            <person name="Vergeres G."/>
        </authorList>
    </citation>
    <scope>NUCLEOTIDE SEQUENCE [LARGE SCALE GENOMIC DNA]</scope>
    <source>
        <strain evidence="3 4">FAM 20833</strain>
    </source>
</reference>
<evidence type="ECO:0000256" key="1">
    <source>
        <dbReference type="ARBA" id="ARBA00006525"/>
    </source>
</evidence>
<name>A0A5R9B530_STAXY</name>
<evidence type="ECO:0000259" key="2">
    <source>
        <dbReference type="Pfam" id="PF02481"/>
    </source>
</evidence>
<dbReference type="Gene3D" id="3.40.50.450">
    <property type="match status" value="1"/>
</dbReference>
<dbReference type="PANTHER" id="PTHR43022">
    <property type="entry name" value="PROTEIN SMF"/>
    <property type="match status" value="1"/>
</dbReference>
<dbReference type="RefSeq" id="WP_138405747.1">
    <property type="nucleotide sequence ID" value="NZ_JALKRW010000001.1"/>
</dbReference>
<dbReference type="Proteomes" id="UP000307747">
    <property type="component" value="Unassembled WGS sequence"/>
</dbReference>
<comment type="similarity">
    <text evidence="1">Belongs to the DprA/Smf family.</text>
</comment>
<accession>A0A5R9B530</accession>
<dbReference type="GO" id="GO:0009294">
    <property type="term" value="P:DNA-mediated transformation"/>
    <property type="evidence" value="ECO:0007669"/>
    <property type="project" value="InterPro"/>
</dbReference>
<dbReference type="OrthoDB" id="9785707at2"/>
<evidence type="ECO:0000313" key="3">
    <source>
        <dbReference type="EMBL" id="TLP91358.1"/>
    </source>
</evidence>
<dbReference type="EMBL" id="VBTJ01000001">
    <property type="protein sequence ID" value="TLP91358.1"/>
    <property type="molecule type" value="Genomic_DNA"/>
</dbReference>
<dbReference type="AlphaFoldDB" id="A0A5R9B530"/>
<dbReference type="Pfam" id="PF02481">
    <property type="entry name" value="DNA_processg_A"/>
    <property type="match status" value="1"/>
</dbReference>
<evidence type="ECO:0000313" key="4">
    <source>
        <dbReference type="Proteomes" id="UP000307747"/>
    </source>
</evidence>
<comment type="caution">
    <text evidence="3">The sequence shown here is derived from an EMBL/GenBank/DDBJ whole genome shotgun (WGS) entry which is preliminary data.</text>
</comment>
<sequence>MKEQLYLKLRFAGLTTRHLHQLFEFSPSFAYDHELEQNHTLKAFLSNSAIIRKNIIYDNFLNLECDHIFKLLKQWHISYVAIESATYPKLLREIHDPPFILFYKGDPSLMQSTRTLAIIGSRQATNYTRRTLETFFPNFKNENLIIVSGLAKGADRIAHAQTLKHNMAAIAVLGFGHKHHYPKETYAIRTQIESKGIVISEYVPTEGPRKHHFPERNRLISGLSRGVFITESTVRSGTNITKDCALDQNREVYVLPGSIYNPMTQGNLVSAQEGAKIVLKAYDILEDYSQSL</sequence>
<dbReference type="PANTHER" id="PTHR43022:SF1">
    <property type="entry name" value="PROTEIN SMF"/>
    <property type="match status" value="1"/>
</dbReference>
<organism evidence="3 4">
    <name type="scientific">Staphylococcus xylosus</name>
    <dbReference type="NCBI Taxonomy" id="1288"/>
    <lineage>
        <taxon>Bacteria</taxon>
        <taxon>Bacillati</taxon>
        <taxon>Bacillota</taxon>
        <taxon>Bacilli</taxon>
        <taxon>Bacillales</taxon>
        <taxon>Staphylococcaceae</taxon>
        <taxon>Staphylococcus</taxon>
    </lineage>
</organism>